<proteinExistence type="predicted"/>
<sequence length="85" mass="9432">MSATVTPLPSPLEKHPRGVDASWCAHVTTQRPWRSSGHPVLPDCVVAAMDEPLMHGHSSKLHWCPCCIGWPCTQWAQRKPGLRLV</sequence>
<keyword evidence="2" id="KW-1185">Reference proteome</keyword>
<dbReference type="EMBL" id="KL662160">
    <property type="protein sequence ID" value="KFM28007.1"/>
    <property type="molecule type" value="Genomic_DNA"/>
</dbReference>
<name>A0A087SQK3_AUXPR</name>
<dbReference type="RefSeq" id="XP_011401014.1">
    <property type="nucleotide sequence ID" value="XM_011402712.1"/>
</dbReference>
<accession>A0A087SQK3</accession>
<protein>
    <submittedName>
        <fullName evidence="1">Uncharacterized protein</fullName>
    </submittedName>
</protein>
<dbReference type="AlphaFoldDB" id="A0A087SQK3"/>
<evidence type="ECO:0000313" key="2">
    <source>
        <dbReference type="Proteomes" id="UP000028924"/>
    </source>
</evidence>
<dbReference type="KEGG" id="apro:F751_0693"/>
<dbReference type="GeneID" id="23612084"/>
<evidence type="ECO:0000313" key="1">
    <source>
        <dbReference type="EMBL" id="KFM28007.1"/>
    </source>
</evidence>
<organism evidence="1 2">
    <name type="scientific">Auxenochlorella protothecoides</name>
    <name type="common">Green microalga</name>
    <name type="synonym">Chlorella protothecoides</name>
    <dbReference type="NCBI Taxonomy" id="3075"/>
    <lineage>
        <taxon>Eukaryota</taxon>
        <taxon>Viridiplantae</taxon>
        <taxon>Chlorophyta</taxon>
        <taxon>core chlorophytes</taxon>
        <taxon>Trebouxiophyceae</taxon>
        <taxon>Chlorellales</taxon>
        <taxon>Chlorellaceae</taxon>
        <taxon>Auxenochlorella</taxon>
    </lineage>
</organism>
<dbReference type="Proteomes" id="UP000028924">
    <property type="component" value="Unassembled WGS sequence"/>
</dbReference>
<reference evidence="1 2" key="1">
    <citation type="journal article" date="2014" name="BMC Genomics">
        <title>Oil accumulation mechanisms of the oleaginous microalga Chlorella protothecoides revealed through its genome, transcriptomes, and proteomes.</title>
        <authorList>
            <person name="Gao C."/>
            <person name="Wang Y."/>
            <person name="Shen Y."/>
            <person name="Yan D."/>
            <person name="He X."/>
            <person name="Dai J."/>
            <person name="Wu Q."/>
        </authorList>
    </citation>
    <scope>NUCLEOTIDE SEQUENCE [LARGE SCALE GENOMIC DNA]</scope>
    <source>
        <strain evidence="1 2">0710</strain>
    </source>
</reference>
<gene>
    <name evidence="1" type="ORF">F751_0693</name>
</gene>